<evidence type="ECO:0000256" key="4">
    <source>
        <dbReference type="ARBA" id="ARBA00023125"/>
    </source>
</evidence>
<keyword evidence="4" id="KW-0238">DNA-binding</keyword>
<evidence type="ECO:0000259" key="6">
    <source>
        <dbReference type="SMART" id="SM00881"/>
    </source>
</evidence>
<evidence type="ECO:0000313" key="8">
    <source>
        <dbReference type="Proteomes" id="UP001174909"/>
    </source>
</evidence>
<dbReference type="InterPro" id="IPR022876">
    <property type="entry name" value="Tscrpt_rep_Rex"/>
</dbReference>
<proteinExistence type="inferred from homology"/>
<dbReference type="InterPro" id="IPR036388">
    <property type="entry name" value="WH-like_DNA-bd_sf"/>
</dbReference>
<dbReference type="InterPro" id="IPR009718">
    <property type="entry name" value="Rex_DNA-bd_C_dom"/>
</dbReference>
<reference evidence="7" key="1">
    <citation type="submission" date="2023-03" db="EMBL/GenBank/DDBJ databases">
        <authorList>
            <person name="Steffen K."/>
            <person name="Cardenas P."/>
        </authorList>
    </citation>
    <scope>NUCLEOTIDE SEQUENCE</scope>
</reference>
<sequence length="220" mass="23760">MVSNPSDTPGGGSQSCYLDRSRVTDRASFPPQYVRILSQLLDDGEEVTNSQQLGAMLQITSAQIRKDLSYFGRFGKQGRGYRVRHLLTELKQILGLDAEWNVAVVGVGRLGNAILNYPGFNPDGFHLVAAFDNNPRHLGEDVGGVSVEPMSAMAETVASRNITIAIVAVPSVHTQSVVDQLVECGVRAILNYAPITAQVPAGVWVRNIDPVLALQSMTTI</sequence>
<evidence type="ECO:0000256" key="1">
    <source>
        <dbReference type="ARBA" id="ARBA00022490"/>
    </source>
</evidence>
<gene>
    <name evidence="7" type="ORF">GBAR_LOCUS22023</name>
</gene>
<dbReference type="Gene3D" id="1.10.10.10">
    <property type="entry name" value="Winged helix-like DNA-binding domain superfamily/Winged helix DNA-binding domain"/>
    <property type="match status" value="1"/>
</dbReference>
<protein>
    <submittedName>
        <fullName evidence="7">Redox-sensing transcriptional repressor Rex</fullName>
    </submittedName>
</protein>
<dbReference type="InterPro" id="IPR036390">
    <property type="entry name" value="WH_DNA-bd_sf"/>
</dbReference>
<dbReference type="SUPFAM" id="SSF51735">
    <property type="entry name" value="NAD(P)-binding Rossmann-fold domains"/>
    <property type="match status" value="1"/>
</dbReference>
<dbReference type="Pfam" id="PF06971">
    <property type="entry name" value="Put_DNA-bind_N"/>
    <property type="match status" value="1"/>
</dbReference>
<evidence type="ECO:0000256" key="3">
    <source>
        <dbReference type="ARBA" id="ARBA00023015"/>
    </source>
</evidence>
<dbReference type="GO" id="GO:0045892">
    <property type="term" value="P:negative regulation of DNA-templated transcription"/>
    <property type="evidence" value="ECO:0007669"/>
    <property type="project" value="InterPro"/>
</dbReference>
<dbReference type="Gene3D" id="3.40.50.720">
    <property type="entry name" value="NAD(P)-binding Rossmann-like Domain"/>
    <property type="match status" value="1"/>
</dbReference>
<dbReference type="InterPro" id="IPR036291">
    <property type="entry name" value="NAD(P)-bd_dom_sf"/>
</dbReference>
<evidence type="ECO:0000256" key="5">
    <source>
        <dbReference type="ARBA" id="ARBA00023163"/>
    </source>
</evidence>
<dbReference type="NCBIfam" id="NF003996">
    <property type="entry name" value="PRK05472.2-5"/>
    <property type="match status" value="1"/>
</dbReference>
<dbReference type="SMART" id="SM00881">
    <property type="entry name" value="CoA_binding"/>
    <property type="match status" value="1"/>
</dbReference>
<keyword evidence="8" id="KW-1185">Reference proteome</keyword>
<evidence type="ECO:0000256" key="2">
    <source>
        <dbReference type="ARBA" id="ARBA00022491"/>
    </source>
</evidence>
<dbReference type="EMBL" id="CASHTH010003050">
    <property type="protein sequence ID" value="CAI8039569.1"/>
    <property type="molecule type" value="Genomic_DNA"/>
</dbReference>
<dbReference type="InterPro" id="IPR003781">
    <property type="entry name" value="CoA-bd"/>
</dbReference>
<evidence type="ECO:0000313" key="7">
    <source>
        <dbReference type="EMBL" id="CAI8039569.1"/>
    </source>
</evidence>
<keyword evidence="3" id="KW-0805">Transcription regulation</keyword>
<dbReference type="Pfam" id="PF02629">
    <property type="entry name" value="CoA_binding"/>
    <property type="match status" value="1"/>
</dbReference>
<dbReference type="Proteomes" id="UP001174909">
    <property type="component" value="Unassembled WGS sequence"/>
</dbReference>
<organism evidence="7 8">
    <name type="scientific">Geodia barretti</name>
    <name type="common">Barrett's horny sponge</name>
    <dbReference type="NCBI Taxonomy" id="519541"/>
    <lineage>
        <taxon>Eukaryota</taxon>
        <taxon>Metazoa</taxon>
        <taxon>Porifera</taxon>
        <taxon>Demospongiae</taxon>
        <taxon>Heteroscleromorpha</taxon>
        <taxon>Tetractinellida</taxon>
        <taxon>Astrophorina</taxon>
        <taxon>Geodiidae</taxon>
        <taxon>Geodia</taxon>
    </lineage>
</organism>
<dbReference type="AlphaFoldDB" id="A0AA35T1J6"/>
<keyword evidence="2" id="KW-0678">Repressor</keyword>
<accession>A0AA35T1J6</accession>
<dbReference type="GO" id="GO:0003677">
    <property type="term" value="F:DNA binding"/>
    <property type="evidence" value="ECO:0007669"/>
    <property type="project" value="UniProtKB-KW"/>
</dbReference>
<dbReference type="NCBIfam" id="NF003994">
    <property type="entry name" value="PRK05472.2-3"/>
    <property type="match status" value="1"/>
</dbReference>
<dbReference type="GO" id="GO:0051775">
    <property type="term" value="P:response to redox state"/>
    <property type="evidence" value="ECO:0007669"/>
    <property type="project" value="InterPro"/>
</dbReference>
<name>A0AA35T1J6_GEOBA</name>
<dbReference type="PANTHER" id="PTHR35786:SF1">
    <property type="entry name" value="REDOX-SENSING TRANSCRIPTIONAL REPRESSOR REX 1"/>
    <property type="match status" value="1"/>
</dbReference>
<dbReference type="SUPFAM" id="SSF46785">
    <property type="entry name" value="Winged helix' DNA-binding domain"/>
    <property type="match status" value="1"/>
</dbReference>
<dbReference type="PANTHER" id="PTHR35786">
    <property type="entry name" value="REDOX-SENSING TRANSCRIPTIONAL REPRESSOR REX"/>
    <property type="match status" value="1"/>
</dbReference>
<keyword evidence="1" id="KW-0963">Cytoplasm</keyword>
<feature type="domain" description="CoA-binding" evidence="6">
    <location>
        <begin position="95"/>
        <end position="196"/>
    </location>
</feature>
<dbReference type="HAMAP" id="MF_01131">
    <property type="entry name" value="Rex"/>
    <property type="match status" value="1"/>
</dbReference>
<dbReference type="NCBIfam" id="NF003995">
    <property type="entry name" value="PRK05472.2-4"/>
    <property type="match status" value="1"/>
</dbReference>
<comment type="caution">
    <text evidence="7">The sequence shown here is derived from an EMBL/GenBank/DDBJ whole genome shotgun (WGS) entry which is preliminary data.</text>
</comment>
<keyword evidence="5" id="KW-0804">Transcription</keyword>